<dbReference type="Gene3D" id="2.130.10.10">
    <property type="entry name" value="YVTN repeat-like/Quinoprotein amine dehydrogenase"/>
    <property type="match status" value="1"/>
</dbReference>
<dbReference type="Proteomes" id="UP001431209">
    <property type="component" value="Unassembled WGS sequence"/>
</dbReference>
<evidence type="ECO:0000256" key="2">
    <source>
        <dbReference type="ARBA" id="ARBA00004514"/>
    </source>
</evidence>
<dbReference type="Pfam" id="PF00400">
    <property type="entry name" value="WD40"/>
    <property type="match status" value="1"/>
</dbReference>
<dbReference type="SUPFAM" id="SSF50978">
    <property type="entry name" value="WD40 repeat-like"/>
    <property type="match status" value="1"/>
</dbReference>
<evidence type="ECO:0000256" key="4">
    <source>
        <dbReference type="ARBA" id="ARBA00022490"/>
    </source>
</evidence>
<evidence type="ECO:0000313" key="10">
    <source>
        <dbReference type="EMBL" id="KAL0483928.1"/>
    </source>
</evidence>
<keyword evidence="11" id="KW-1185">Reference proteome</keyword>
<dbReference type="PROSITE" id="PS50294">
    <property type="entry name" value="WD_REPEATS_REGION"/>
    <property type="match status" value="1"/>
</dbReference>
<keyword evidence="5" id="KW-0653">Protein transport</keyword>
<dbReference type="GO" id="GO:0005829">
    <property type="term" value="C:cytosol"/>
    <property type="evidence" value="ECO:0007669"/>
    <property type="project" value="UniProtKB-SubCell"/>
</dbReference>
<dbReference type="GO" id="GO:0005053">
    <property type="term" value="F:peroxisome matrix targeting signal-2 binding"/>
    <property type="evidence" value="ECO:0007669"/>
    <property type="project" value="InterPro"/>
</dbReference>
<dbReference type="InterPro" id="IPR036322">
    <property type="entry name" value="WD40_repeat_dom_sf"/>
</dbReference>
<evidence type="ECO:0000256" key="3">
    <source>
        <dbReference type="ARBA" id="ARBA00022448"/>
    </source>
</evidence>
<dbReference type="GO" id="GO:0005782">
    <property type="term" value="C:peroxisomal matrix"/>
    <property type="evidence" value="ECO:0007669"/>
    <property type="project" value="UniProtKB-SubCell"/>
</dbReference>
<evidence type="ECO:0000256" key="1">
    <source>
        <dbReference type="ARBA" id="ARBA00004253"/>
    </source>
</evidence>
<dbReference type="InterPro" id="IPR015943">
    <property type="entry name" value="WD40/YVTN_repeat-like_dom_sf"/>
</dbReference>
<dbReference type="EMBL" id="JAOPGA020001001">
    <property type="protein sequence ID" value="KAL0483928.1"/>
    <property type="molecule type" value="Genomic_DNA"/>
</dbReference>
<feature type="repeat" description="WD" evidence="9">
    <location>
        <begin position="230"/>
        <end position="272"/>
    </location>
</feature>
<keyword evidence="3" id="KW-0813">Transport</keyword>
<proteinExistence type="inferred from homology"/>
<protein>
    <recommendedName>
        <fullName evidence="8">Peroxin-7</fullName>
    </recommendedName>
</protein>
<comment type="similarity">
    <text evidence="7">Belongs to the WD repeat peroxin-7 family.</text>
</comment>
<evidence type="ECO:0000313" key="11">
    <source>
        <dbReference type="Proteomes" id="UP001431209"/>
    </source>
</evidence>
<evidence type="ECO:0000256" key="5">
    <source>
        <dbReference type="ARBA" id="ARBA00022927"/>
    </source>
</evidence>
<feature type="non-terminal residue" evidence="10">
    <location>
        <position position="1"/>
    </location>
</feature>
<comment type="subcellular location">
    <subcellularLocation>
        <location evidence="2">Cytoplasm</location>
        <location evidence="2">Cytosol</location>
    </subcellularLocation>
    <subcellularLocation>
        <location evidence="1">Peroxisome matrix</location>
    </subcellularLocation>
</comment>
<accession>A0AAW2Z3V0</accession>
<evidence type="ECO:0000256" key="6">
    <source>
        <dbReference type="ARBA" id="ARBA00023140"/>
    </source>
</evidence>
<organism evidence="10 11">
    <name type="scientific">Acrasis kona</name>
    <dbReference type="NCBI Taxonomy" id="1008807"/>
    <lineage>
        <taxon>Eukaryota</taxon>
        <taxon>Discoba</taxon>
        <taxon>Heterolobosea</taxon>
        <taxon>Tetramitia</taxon>
        <taxon>Eutetramitia</taxon>
        <taxon>Acrasidae</taxon>
        <taxon>Acrasis</taxon>
    </lineage>
</organism>
<dbReference type="InterPro" id="IPR044536">
    <property type="entry name" value="PEX7"/>
</dbReference>
<evidence type="ECO:0000256" key="7">
    <source>
        <dbReference type="ARBA" id="ARBA00024017"/>
    </source>
</evidence>
<dbReference type="PANTHER" id="PTHR46027">
    <property type="entry name" value="PEROXISOMAL TARGETING SIGNAL 2 RECEPTOR"/>
    <property type="match status" value="1"/>
</dbReference>
<keyword evidence="4" id="KW-0963">Cytoplasm</keyword>
<keyword evidence="6" id="KW-0576">Peroxisome</keyword>
<evidence type="ECO:0000256" key="9">
    <source>
        <dbReference type="PROSITE-ProRule" id="PRU00221"/>
    </source>
</evidence>
<dbReference type="PROSITE" id="PS50082">
    <property type="entry name" value="WD_REPEATS_2"/>
    <property type="match status" value="1"/>
</dbReference>
<sequence length="343" mass="39144">LRQETEFIVNDLKFSKYDDKGLLGITADTFETKYVGQLTYWRLSTTGQLDEIQSVGLETGGVCLSESSGFSSFIYTGHTDPILRLWTKNNLVKPIKRYTYHNMSAEDLSTSPFDSEEFVSCSKDSSFAMWTMTESEPIFTAVNEASYPMLGVTYHPQNPSLLIAAPLDGRLELWNREDRKRIYTITPPDDLIFSCMSINPFDEYNMAVADETGHTYMWDLRKLRRPVHHFQAHSLAVSQIKFNPHDDKLLGTGGTDGFFHLWFMGTNQSKQEEQEDRDKENALRLSGVETSTGNLNVECLRSFKTHTLPITTWDWSVHDLGLIGDAGSDYSLFLWNFVTEDDD</sequence>
<dbReference type="SMART" id="SM00320">
    <property type="entry name" value="WD40"/>
    <property type="match status" value="6"/>
</dbReference>
<name>A0AAW2Z3V0_9EUKA</name>
<evidence type="ECO:0000256" key="8">
    <source>
        <dbReference type="ARBA" id="ARBA00032565"/>
    </source>
</evidence>
<comment type="caution">
    <text evidence="10">The sequence shown here is derived from an EMBL/GenBank/DDBJ whole genome shotgun (WGS) entry which is preliminary data.</text>
</comment>
<dbReference type="AlphaFoldDB" id="A0AAW2Z3V0"/>
<gene>
    <name evidence="10" type="ORF">AKO1_004509</name>
</gene>
<dbReference type="PANTHER" id="PTHR46027:SF1">
    <property type="entry name" value="PEROXISOMAL TARGETING SIGNAL 2 RECEPTOR"/>
    <property type="match status" value="1"/>
</dbReference>
<keyword evidence="9" id="KW-0853">WD repeat</keyword>
<dbReference type="GO" id="GO:0016558">
    <property type="term" value="P:protein import into peroxisome matrix"/>
    <property type="evidence" value="ECO:0007669"/>
    <property type="project" value="InterPro"/>
</dbReference>
<dbReference type="InterPro" id="IPR001680">
    <property type="entry name" value="WD40_rpt"/>
</dbReference>
<reference evidence="10 11" key="1">
    <citation type="submission" date="2024-03" db="EMBL/GenBank/DDBJ databases">
        <title>The Acrasis kona genome and developmental transcriptomes reveal deep origins of eukaryotic multicellular pathways.</title>
        <authorList>
            <person name="Sheikh S."/>
            <person name="Fu C.-J."/>
            <person name="Brown M.W."/>
            <person name="Baldauf S.L."/>
        </authorList>
    </citation>
    <scope>NUCLEOTIDE SEQUENCE [LARGE SCALE GENOMIC DNA]</scope>
    <source>
        <strain evidence="10 11">ATCC MYA-3509</strain>
    </source>
</reference>